<keyword evidence="3" id="KW-0519">Myristate</keyword>
<evidence type="ECO:0000256" key="4">
    <source>
        <dbReference type="ARBA" id="ARBA00023288"/>
    </source>
</evidence>
<evidence type="ECO:0000256" key="1">
    <source>
        <dbReference type="ARBA" id="ARBA00010603"/>
    </source>
</evidence>
<feature type="chain" id="PRO_5005595248" description="Dymeclin" evidence="5">
    <location>
        <begin position="29"/>
        <end position="265"/>
    </location>
</feature>
<protein>
    <recommendedName>
        <fullName evidence="2">Dymeclin</fullName>
    </recommendedName>
</protein>
<name>A0A0L9U3Y9_PHAAN</name>
<dbReference type="Gramene" id="KOM37124">
    <property type="protein sequence ID" value="KOM37124"/>
    <property type="gene ID" value="LR48_Vigan03g050500"/>
</dbReference>
<dbReference type="EMBL" id="CM003373">
    <property type="protein sequence ID" value="KOM37124.1"/>
    <property type="molecule type" value="Genomic_DNA"/>
</dbReference>
<proteinExistence type="inferred from homology"/>
<dbReference type="GO" id="GO:0005794">
    <property type="term" value="C:Golgi apparatus"/>
    <property type="evidence" value="ECO:0007669"/>
    <property type="project" value="TreeGrafter"/>
</dbReference>
<dbReference type="PANTHER" id="PTHR12895">
    <property type="entry name" value="DYMECLIN"/>
    <property type="match status" value="1"/>
</dbReference>
<evidence type="ECO:0000313" key="7">
    <source>
        <dbReference type="Proteomes" id="UP000053144"/>
    </source>
</evidence>
<evidence type="ECO:0000256" key="5">
    <source>
        <dbReference type="SAM" id="SignalP"/>
    </source>
</evidence>
<sequence length="265" mass="30492">MHILKVANPIFFFLTCVATISHLEKVLSHSASFNSTTELILLSLSLQPSLNQCSGRGYLPSIPPSLLVEPWFSPVELLPEKRYKWEPLKEDVELGNSTYPMVLVQVPMYNERDVNAVEVFMRDVKTSDEAYYLALKSEGENMKAVWSLEAKLVVILVLEFFNSRMDAQRMDGGWSVNEVLQVVIVNCRSWRVDGMKMFTQLHFTYEQESHPEEFFIPYVWKLVLSKCEFEFNATAINLFPADIPTKKLDNEVKGNTFQNSDFDEV</sequence>
<keyword evidence="5" id="KW-0732">Signal</keyword>
<evidence type="ECO:0000313" key="6">
    <source>
        <dbReference type="EMBL" id="KOM37124.1"/>
    </source>
</evidence>
<gene>
    <name evidence="6" type="ORF">LR48_Vigan03g050500</name>
</gene>
<feature type="signal peptide" evidence="5">
    <location>
        <begin position="1"/>
        <end position="28"/>
    </location>
</feature>
<reference evidence="7" key="1">
    <citation type="journal article" date="2015" name="Proc. Natl. Acad. Sci. U.S.A.">
        <title>Genome sequencing of adzuki bean (Vigna angularis) provides insight into high starch and low fat accumulation and domestication.</title>
        <authorList>
            <person name="Yang K."/>
            <person name="Tian Z."/>
            <person name="Chen C."/>
            <person name="Luo L."/>
            <person name="Zhao B."/>
            <person name="Wang Z."/>
            <person name="Yu L."/>
            <person name="Li Y."/>
            <person name="Sun Y."/>
            <person name="Li W."/>
            <person name="Chen Y."/>
            <person name="Li Y."/>
            <person name="Zhang Y."/>
            <person name="Ai D."/>
            <person name="Zhao J."/>
            <person name="Shang C."/>
            <person name="Ma Y."/>
            <person name="Wu B."/>
            <person name="Wang M."/>
            <person name="Gao L."/>
            <person name="Sun D."/>
            <person name="Zhang P."/>
            <person name="Guo F."/>
            <person name="Wang W."/>
            <person name="Li Y."/>
            <person name="Wang J."/>
            <person name="Varshney R.K."/>
            <person name="Wang J."/>
            <person name="Ling H.Q."/>
            <person name="Wan P."/>
        </authorList>
    </citation>
    <scope>NUCLEOTIDE SEQUENCE</scope>
    <source>
        <strain evidence="7">cv. Jingnong 6</strain>
    </source>
</reference>
<keyword evidence="4" id="KW-0449">Lipoprotein</keyword>
<dbReference type="STRING" id="3914.A0A0L9U3Y9"/>
<dbReference type="PANTHER" id="PTHR12895:SF9">
    <property type="entry name" value="DYMECLIN"/>
    <property type="match status" value="1"/>
</dbReference>
<evidence type="ECO:0000256" key="3">
    <source>
        <dbReference type="ARBA" id="ARBA00022707"/>
    </source>
</evidence>
<comment type="similarity">
    <text evidence="1">Belongs to the dymeclin family.</text>
</comment>
<dbReference type="AlphaFoldDB" id="A0A0L9U3Y9"/>
<dbReference type="GO" id="GO:0007030">
    <property type="term" value="P:Golgi organization"/>
    <property type="evidence" value="ECO:0007669"/>
    <property type="project" value="TreeGrafter"/>
</dbReference>
<organism evidence="6 7">
    <name type="scientific">Phaseolus angularis</name>
    <name type="common">Azuki bean</name>
    <name type="synonym">Vigna angularis</name>
    <dbReference type="NCBI Taxonomy" id="3914"/>
    <lineage>
        <taxon>Eukaryota</taxon>
        <taxon>Viridiplantae</taxon>
        <taxon>Streptophyta</taxon>
        <taxon>Embryophyta</taxon>
        <taxon>Tracheophyta</taxon>
        <taxon>Spermatophyta</taxon>
        <taxon>Magnoliopsida</taxon>
        <taxon>eudicotyledons</taxon>
        <taxon>Gunneridae</taxon>
        <taxon>Pentapetalae</taxon>
        <taxon>rosids</taxon>
        <taxon>fabids</taxon>
        <taxon>Fabales</taxon>
        <taxon>Fabaceae</taxon>
        <taxon>Papilionoideae</taxon>
        <taxon>50 kb inversion clade</taxon>
        <taxon>NPAAA clade</taxon>
        <taxon>indigoferoid/millettioid clade</taxon>
        <taxon>Phaseoleae</taxon>
        <taxon>Vigna</taxon>
    </lineage>
</organism>
<dbReference type="InterPro" id="IPR019142">
    <property type="entry name" value="Dymeclin"/>
</dbReference>
<dbReference type="Pfam" id="PF09742">
    <property type="entry name" value="Dymeclin"/>
    <property type="match status" value="1"/>
</dbReference>
<accession>A0A0L9U3Y9</accession>
<evidence type="ECO:0000256" key="2">
    <source>
        <dbReference type="ARBA" id="ARBA00015736"/>
    </source>
</evidence>
<dbReference type="Proteomes" id="UP000053144">
    <property type="component" value="Chromosome 3"/>
</dbReference>